<sequence length="214" mass="24429">MSFTQYAVTISNLKSIMGDETLRTEYYDVITFCSNSLSQLAGYGDIQQLLAETMVNSESQLDTSFIVSQDSWEEMVFHMQGIILKVALPPHARKYEQPMLDWKETISSPMHWWQLVLLTLLYMVNKEDVVVLPTMVDPHNMLSKELQPNKFSFTENSKMSLEKYNWTSDGQIHIGQIINIGISFCLCKHGNGMSFVQHLDSMALMSTMGAPVRE</sequence>
<dbReference type="GeneID" id="85353786"/>
<accession>A0AA39JFB1</accession>
<dbReference type="AlphaFoldDB" id="A0AA39JFB1"/>
<organism evidence="1 2">
    <name type="scientific">Armillaria tabescens</name>
    <name type="common">Ringless honey mushroom</name>
    <name type="synonym">Agaricus tabescens</name>
    <dbReference type="NCBI Taxonomy" id="1929756"/>
    <lineage>
        <taxon>Eukaryota</taxon>
        <taxon>Fungi</taxon>
        <taxon>Dikarya</taxon>
        <taxon>Basidiomycota</taxon>
        <taxon>Agaricomycotina</taxon>
        <taxon>Agaricomycetes</taxon>
        <taxon>Agaricomycetidae</taxon>
        <taxon>Agaricales</taxon>
        <taxon>Marasmiineae</taxon>
        <taxon>Physalacriaceae</taxon>
        <taxon>Desarmillaria</taxon>
    </lineage>
</organism>
<evidence type="ECO:0000313" key="2">
    <source>
        <dbReference type="Proteomes" id="UP001175211"/>
    </source>
</evidence>
<reference evidence="1" key="1">
    <citation type="submission" date="2023-06" db="EMBL/GenBank/DDBJ databases">
        <authorList>
            <consortium name="Lawrence Berkeley National Laboratory"/>
            <person name="Ahrendt S."/>
            <person name="Sahu N."/>
            <person name="Indic B."/>
            <person name="Wong-Bajracharya J."/>
            <person name="Merenyi Z."/>
            <person name="Ke H.-M."/>
            <person name="Monk M."/>
            <person name="Kocsube S."/>
            <person name="Drula E."/>
            <person name="Lipzen A."/>
            <person name="Balint B."/>
            <person name="Henrissat B."/>
            <person name="Andreopoulos B."/>
            <person name="Martin F.M."/>
            <person name="Harder C.B."/>
            <person name="Rigling D."/>
            <person name="Ford K.L."/>
            <person name="Foster G.D."/>
            <person name="Pangilinan J."/>
            <person name="Papanicolaou A."/>
            <person name="Barry K."/>
            <person name="LaButti K."/>
            <person name="Viragh M."/>
            <person name="Koriabine M."/>
            <person name="Yan M."/>
            <person name="Riley R."/>
            <person name="Champramary S."/>
            <person name="Plett K.L."/>
            <person name="Tsai I.J."/>
            <person name="Slot J."/>
            <person name="Sipos G."/>
            <person name="Plett J."/>
            <person name="Nagy L.G."/>
            <person name="Grigoriev I.V."/>
        </authorList>
    </citation>
    <scope>NUCLEOTIDE SEQUENCE</scope>
    <source>
        <strain evidence="1">CCBAS 213</strain>
    </source>
</reference>
<protein>
    <submittedName>
        <fullName evidence="1">Uncharacterized protein</fullName>
    </submittedName>
</protein>
<keyword evidence="2" id="KW-1185">Reference proteome</keyword>
<dbReference type="RefSeq" id="XP_060324054.1">
    <property type="nucleotide sequence ID" value="XM_060470238.1"/>
</dbReference>
<comment type="caution">
    <text evidence="1">The sequence shown here is derived from an EMBL/GenBank/DDBJ whole genome shotgun (WGS) entry which is preliminary data.</text>
</comment>
<dbReference type="EMBL" id="JAUEPS010000068">
    <property type="protein sequence ID" value="KAK0441715.1"/>
    <property type="molecule type" value="Genomic_DNA"/>
</dbReference>
<name>A0AA39JFB1_ARMTA</name>
<proteinExistence type="predicted"/>
<evidence type="ECO:0000313" key="1">
    <source>
        <dbReference type="EMBL" id="KAK0441715.1"/>
    </source>
</evidence>
<gene>
    <name evidence="1" type="ORF">EV420DRAFT_1485550</name>
</gene>
<dbReference type="Proteomes" id="UP001175211">
    <property type="component" value="Unassembled WGS sequence"/>
</dbReference>